<dbReference type="EMBL" id="MU394333">
    <property type="protein sequence ID" value="KAI6084720.1"/>
    <property type="molecule type" value="Genomic_DNA"/>
</dbReference>
<sequence>MRRMVLSFLTLLHFCRPSSCAALASATAPIAAARSHDAEPSPTPTSPALGSLEARNRADSLCGYYAGDAARPFLCGDGKDCLHNDAYNAVGCVSIGAGETTYGAVFTTCLDYDDYMNDLCSGVGPRTGCCENSDYPYCIKNTYTGSNYEGYTMVGCAIDYNDGALLAWDASTSDISATPTTMFVVLPNTNTNTNTPTETPVPAQSQLSTSTSKPTPTPTNQSQGLSVSDKITLGTALGIGLPAMVAGIIAAWYTYKAWEKRKKGTILKG</sequence>
<accession>A0ACC0CW80</accession>
<gene>
    <name evidence="1" type="ORF">F4821DRAFT_242178</name>
</gene>
<reference evidence="1 2" key="1">
    <citation type="journal article" date="2022" name="New Phytol.">
        <title>Ecological generalism drives hyperdiversity of secondary metabolite gene clusters in xylarialean endophytes.</title>
        <authorList>
            <person name="Franco M.E.E."/>
            <person name="Wisecaver J.H."/>
            <person name="Arnold A.E."/>
            <person name="Ju Y.M."/>
            <person name="Slot J.C."/>
            <person name="Ahrendt S."/>
            <person name="Moore L.P."/>
            <person name="Eastman K.E."/>
            <person name="Scott K."/>
            <person name="Konkel Z."/>
            <person name="Mondo S.J."/>
            <person name="Kuo A."/>
            <person name="Hayes R.D."/>
            <person name="Haridas S."/>
            <person name="Andreopoulos B."/>
            <person name="Riley R."/>
            <person name="LaButti K."/>
            <person name="Pangilinan J."/>
            <person name="Lipzen A."/>
            <person name="Amirebrahimi M."/>
            <person name="Yan J."/>
            <person name="Adam C."/>
            <person name="Keymanesh K."/>
            <person name="Ng V."/>
            <person name="Louie K."/>
            <person name="Northen T."/>
            <person name="Drula E."/>
            <person name="Henrissat B."/>
            <person name="Hsieh H.M."/>
            <person name="Youens-Clark K."/>
            <person name="Lutzoni F."/>
            <person name="Miadlikowska J."/>
            <person name="Eastwood D.C."/>
            <person name="Hamelin R.C."/>
            <person name="Grigoriev I.V."/>
            <person name="U'Ren J.M."/>
        </authorList>
    </citation>
    <scope>NUCLEOTIDE SEQUENCE [LARGE SCALE GENOMIC DNA]</scope>
    <source>
        <strain evidence="1 2">ER1909</strain>
    </source>
</reference>
<evidence type="ECO:0000313" key="2">
    <source>
        <dbReference type="Proteomes" id="UP001497680"/>
    </source>
</evidence>
<organism evidence="1 2">
    <name type="scientific">Hypoxylon rubiginosum</name>
    <dbReference type="NCBI Taxonomy" id="110542"/>
    <lineage>
        <taxon>Eukaryota</taxon>
        <taxon>Fungi</taxon>
        <taxon>Dikarya</taxon>
        <taxon>Ascomycota</taxon>
        <taxon>Pezizomycotina</taxon>
        <taxon>Sordariomycetes</taxon>
        <taxon>Xylariomycetidae</taxon>
        <taxon>Xylariales</taxon>
        <taxon>Hypoxylaceae</taxon>
        <taxon>Hypoxylon</taxon>
    </lineage>
</organism>
<protein>
    <submittedName>
        <fullName evidence="1">Uncharacterized protein</fullName>
    </submittedName>
</protein>
<keyword evidence="2" id="KW-1185">Reference proteome</keyword>
<evidence type="ECO:0000313" key="1">
    <source>
        <dbReference type="EMBL" id="KAI6084720.1"/>
    </source>
</evidence>
<dbReference type="Proteomes" id="UP001497680">
    <property type="component" value="Unassembled WGS sequence"/>
</dbReference>
<name>A0ACC0CW80_9PEZI</name>
<proteinExistence type="predicted"/>
<comment type="caution">
    <text evidence="1">The sequence shown here is derived from an EMBL/GenBank/DDBJ whole genome shotgun (WGS) entry which is preliminary data.</text>
</comment>